<gene>
    <name evidence="1" type="ORF">HF882_09050</name>
</gene>
<evidence type="ECO:0000313" key="1">
    <source>
        <dbReference type="EMBL" id="NMD86729.1"/>
    </source>
</evidence>
<accession>A0A848AZQ5</accession>
<organism evidence="1 2">
    <name type="scientific">Victivallis vadensis</name>
    <dbReference type="NCBI Taxonomy" id="172901"/>
    <lineage>
        <taxon>Bacteria</taxon>
        <taxon>Pseudomonadati</taxon>
        <taxon>Lentisphaerota</taxon>
        <taxon>Lentisphaeria</taxon>
        <taxon>Victivallales</taxon>
        <taxon>Victivallaceae</taxon>
        <taxon>Victivallis</taxon>
    </lineage>
</organism>
<dbReference type="RefSeq" id="WP_168962360.1">
    <property type="nucleotide sequence ID" value="NZ_JABAEW010000014.1"/>
</dbReference>
<comment type="caution">
    <text evidence="1">The sequence shown here is derived from an EMBL/GenBank/DDBJ whole genome shotgun (WGS) entry which is preliminary data.</text>
</comment>
<sequence length="263" mass="29052">MAKSAIQIETPDFDGVLGGLSLLMLPPARKRRFLARQARMVIAQAQKNVRDQKTIDGAPFVPRADGSGRPMLRKLTKSKWLGVKVMNDDEAQVYFYSKKVKDRQNGKDVWRNQGAVANKHQKGGKAAGWPGVRQINYRRRLDGSKVPTRLNRENVKTAAGYPGCSANQAAMLLRLDYLPPKLRGKVPAGAAGIRFVMRNIHRGLAGKLIAAGIEKRGKTMGPDRTPARPFLGAGTRQRQIWASALLRDIDGSFKAKNYIGLLK</sequence>
<evidence type="ECO:0008006" key="3">
    <source>
        <dbReference type="Google" id="ProtNLM"/>
    </source>
</evidence>
<evidence type="ECO:0000313" key="2">
    <source>
        <dbReference type="Proteomes" id="UP000576225"/>
    </source>
</evidence>
<name>A0A848AZQ5_9BACT</name>
<proteinExistence type="predicted"/>
<dbReference type="Proteomes" id="UP000576225">
    <property type="component" value="Unassembled WGS sequence"/>
</dbReference>
<dbReference type="AlphaFoldDB" id="A0A848AZQ5"/>
<dbReference type="EMBL" id="JABAEW010000014">
    <property type="protein sequence ID" value="NMD86729.1"/>
    <property type="molecule type" value="Genomic_DNA"/>
</dbReference>
<reference evidence="1 2" key="1">
    <citation type="submission" date="2020-04" db="EMBL/GenBank/DDBJ databases">
        <authorList>
            <person name="Hitch T.C.A."/>
            <person name="Wylensek D."/>
            <person name="Clavel T."/>
        </authorList>
    </citation>
    <scope>NUCLEOTIDE SEQUENCE [LARGE SCALE GENOMIC DNA]</scope>
    <source>
        <strain evidence="1 2">COR2-253-APC-1A</strain>
    </source>
</reference>
<protein>
    <recommendedName>
        <fullName evidence="3">Phage virion morphogenesis protein</fullName>
    </recommendedName>
</protein>